<dbReference type="Gene3D" id="2.20.110.10">
    <property type="entry name" value="Histone H3 K4-specific methyltransferase SET7/9 N-terminal domain"/>
    <property type="match status" value="2"/>
</dbReference>
<evidence type="ECO:0008006" key="4">
    <source>
        <dbReference type="Google" id="ProtNLM"/>
    </source>
</evidence>
<feature type="chain" id="PRO_5014853444" description="Toxin-antitoxin system YwqK family antitoxin" evidence="1">
    <location>
        <begin position="20"/>
        <end position="243"/>
    </location>
</feature>
<dbReference type="OrthoDB" id="1467310at2"/>
<sequence>MNRYILFFFSLLLSLSVSAQKVILSDELLPLSGENNTTVYFEKDSRKPLQGEWRIKRELDEETISFSNGLMDGKYHRYRDGVLRETGTYDQGKRNGVFTEYYQDGKTVSKITPMKKGKIDGCVKTYFKDGRLDLEKEYQESVENGFEKRYDSQNGAQILETRWVNGKKDGVEWKLTKQGDGVESKVTRTYRMGVLHGAYKEEVLRNGNPILVVEGQYADGERSGVWKEYDTTMKTTRVLRNNH</sequence>
<organism evidence="2 3">
    <name type="scientific">Hoylesella buccalis</name>
    <dbReference type="NCBI Taxonomy" id="28127"/>
    <lineage>
        <taxon>Bacteria</taxon>
        <taxon>Pseudomonadati</taxon>
        <taxon>Bacteroidota</taxon>
        <taxon>Bacteroidia</taxon>
        <taxon>Bacteroidales</taxon>
        <taxon>Prevotellaceae</taxon>
        <taxon>Hoylesella</taxon>
    </lineage>
</organism>
<dbReference type="AlphaFoldDB" id="A0A2N6QR24"/>
<protein>
    <recommendedName>
        <fullName evidence="4">Toxin-antitoxin system YwqK family antitoxin</fullName>
    </recommendedName>
</protein>
<proteinExistence type="predicted"/>
<comment type="caution">
    <text evidence="2">The sequence shown here is derived from an EMBL/GenBank/DDBJ whole genome shotgun (WGS) entry which is preliminary data.</text>
</comment>
<keyword evidence="1" id="KW-0732">Signal</keyword>
<name>A0A2N6QR24_9BACT</name>
<dbReference type="Proteomes" id="UP000235564">
    <property type="component" value="Unassembled WGS sequence"/>
</dbReference>
<dbReference type="RefSeq" id="WP_102697158.1">
    <property type="nucleotide sequence ID" value="NZ_CAUPNR010000083.1"/>
</dbReference>
<evidence type="ECO:0000313" key="3">
    <source>
        <dbReference type="Proteomes" id="UP000235564"/>
    </source>
</evidence>
<dbReference type="SUPFAM" id="SSF82185">
    <property type="entry name" value="Histone H3 K4-specific methyltransferase SET7/9 N-terminal domain"/>
    <property type="match status" value="1"/>
</dbReference>
<dbReference type="InterPro" id="IPR011652">
    <property type="entry name" value="MORN_2"/>
</dbReference>
<gene>
    <name evidence="2" type="ORF">CJ231_05825</name>
</gene>
<dbReference type="Pfam" id="PF07661">
    <property type="entry name" value="MORN_2"/>
    <property type="match status" value="1"/>
</dbReference>
<feature type="signal peptide" evidence="1">
    <location>
        <begin position="1"/>
        <end position="19"/>
    </location>
</feature>
<accession>A0A2N6QR24</accession>
<reference evidence="2 3" key="1">
    <citation type="submission" date="2017-09" db="EMBL/GenBank/DDBJ databases">
        <title>Bacterial strain isolated from the female urinary microbiota.</title>
        <authorList>
            <person name="Thomas-White K."/>
            <person name="Kumar N."/>
            <person name="Forster S."/>
            <person name="Putonti C."/>
            <person name="Lawley T."/>
            <person name="Wolfe A.J."/>
        </authorList>
    </citation>
    <scope>NUCLEOTIDE SEQUENCE [LARGE SCALE GENOMIC DNA]</scope>
    <source>
        <strain evidence="2 3">UMB0536</strain>
    </source>
</reference>
<evidence type="ECO:0000313" key="2">
    <source>
        <dbReference type="EMBL" id="PMC24238.1"/>
    </source>
</evidence>
<dbReference type="EMBL" id="PNGJ01000004">
    <property type="protein sequence ID" value="PMC24238.1"/>
    <property type="molecule type" value="Genomic_DNA"/>
</dbReference>
<evidence type="ECO:0000256" key="1">
    <source>
        <dbReference type="SAM" id="SignalP"/>
    </source>
</evidence>